<accession>A0A5M9NYD0</accession>
<protein>
    <recommendedName>
        <fullName evidence="3">N-6 DNA methylase</fullName>
    </recommendedName>
</protein>
<dbReference type="RefSeq" id="WP_081231387.1">
    <property type="nucleotide sequence ID" value="NZ_AP025494.1"/>
</dbReference>
<dbReference type="Proteomes" id="UP000322521">
    <property type="component" value="Unassembled WGS sequence"/>
</dbReference>
<dbReference type="EMBL" id="VXJS01000007">
    <property type="protein sequence ID" value="KAA8675515.1"/>
    <property type="molecule type" value="Genomic_DNA"/>
</dbReference>
<organism evidence="1 2">
    <name type="scientific">Vibrio gigantis</name>
    <dbReference type="NCBI Taxonomy" id="296199"/>
    <lineage>
        <taxon>Bacteria</taxon>
        <taxon>Pseudomonadati</taxon>
        <taxon>Pseudomonadota</taxon>
        <taxon>Gammaproteobacteria</taxon>
        <taxon>Vibrionales</taxon>
        <taxon>Vibrionaceae</taxon>
        <taxon>Vibrio</taxon>
    </lineage>
</organism>
<reference evidence="1 2" key="1">
    <citation type="submission" date="2019-09" db="EMBL/GenBank/DDBJ databases">
        <title>Draft genome sequence of various Type strains from the CCUG.</title>
        <authorList>
            <person name="Pineiro-Iglesias B."/>
            <person name="Tunovic T."/>
            <person name="Unosson C."/>
            <person name="Inganas E."/>
            <person name="Ohlen M."/>
            <person name="Cardew S."/>
            <person name="Jensie-Markopoulos S."/>
            <person name="Salva-Serra F."/>
            <person name="Jaen-Luchoro D."/>
            <person name="Karlsson R."/>
            <person name="Svensson-Stadler L."/>
            <person name="Chun J."/>
            <person name="Moore E."/>
        </authorList>
    </citation>
    <scope>NUCLEOTIDE SEQUENCE [LARGE SCALE GENOMIC DNA]</scope>
    <source>
        <strain evidence="1 2">CCUG 56969T</strain>
    </source>
</reference>
<comment type="caution">
    <text evidence="1">The sequence shown here is derived from an EMBL/GenBank/DDBJ whole genome shotgun (WGS) entry which is preliminary data.</text>
</comment>
<keyword evidence="2" id="KW-1185">Reference proteome</keyword>
<gene>
    <name evidence="1" type="ORF">F4W18_12885</name>
</gene>
<dbReference type="OrthoDB" id="6625353at2"/>
<name>A0A5M9NYD0_9VIBR</name>
<sequence length="227" mass="25810">MNKQDTINQALNIITSWNLDDSHSKSFSDFVFYWAFAHTNQHKVTTRLDSKESVQDGVVELAQLLSNAMLNGYSDPIGDILIELGVNTKTKRINNHQDDDFLEQMMGLNDNEVYEPFCGTGALTMELMQAYCEKHTERSNPLDHYTYYLEEVKPLNCAAAVIQIFHKLEYLSTKFGTAIIPGNLKIINIDPITRQEGTQHYIASKMSDAEQIEHNLNSLPNTQPTIH</sequence>
<evidence type="ECO:0000313" key="2">
    <source>
        <dbReference type="Proteomes" id="UP000322521"/>
    </source>
</evidence>
<evidence type="ECO:0000313" key="1">
    <source>
        <dbReference type="EMBL" id="KAA8675515.1"/>
    </source>
</evidence>
<evidence type="ECO:0008006" key="3">
    <source>
        <dbReference type="Google" id="ProtNLM"/>
    </source>
</evidence>
<dbReference type="AlphaFoldDB" id="A0A5M9NYD0"/>
<proteinExistence type="predicted"/>